<dbReference type="RefSeq" id="WP_014034657.1">
    <property type="nucleotide sequence ID" value="NC_015945.1"/>
</dbReference>
<dbReference type="PANTHER" id="PTHR30273">
    <property type="entry name" value="PERIPLASMIC SIGNAL SENSOR AND SIGMA FACTOR ACTIVATOR FECR-RELATED"/>
    <property type="match status" value="1"/>
</dbReference>
<dbReference type="OrthoDB" id="649666at2"/>
<dbReference type="HOGENOM" id="CLU_050192_1_0_10"/>
<reference evidence="5" key="1">
    <citation type="submission" date="2011-08" db="EMBL/GenBank/DDBJ databases">
        <title>The complete genome of Muricauda ruestringensis DSM 13258.</title>
        <authorList>
            <person name="Lucas S."/>
            <person name="Han J."/>
            <person name="Lapidus A."/>
            <person name="Bruce D."/>
            <person name="Goodwin L."/>
            <person name="Pitluck S."/>
            <person name="Peters L."/>
            <person name="Kyrpides N."/>
            <person name="Mavromatis K."/>
            <person name="Ivanova N."/>
            <person name="Ovchinnikova G."/>
            <person name="Teshima H."/>
            <person name="Detter J.C."/>
            <person name="Tapia R."/>
            <person name="Han C."/>
            <person name="Land M."/>
            <person name="Hauser L."/>
            <person name="Markowitz V."/>
            <person name="Cheng J.-F."/>
            <person name="Hugenholtz P."/>
            <person name="Woyke T."/>
            <person name="Wu D."/>
            <person name="Spring S."/>
            <person name="Schroeder M."/>
            <person name="Brambilla E."/>
            <person name="Klenk H.-P."/>
            <person name="Eisen J.A."/>
        </authorList>
    </citation>
    <scope>NUCLEOTIDE SEQUENCE [LARGE SCALE GENOMIC DNA]</scope>
    <source>
        <strain evidence="5">DSM 13258 / LMG 19739 / B1</strain>
    </source>
</reference>
<dbReference type="Pfam" id="PF04773">
    <property type="entry name" value="FecR"/>
    <property type="match status" value="1"/>
</dbReference>
<evidence type="ECO:0000259" key="2">
    <source>
        <dbReference type="Pfam" id="PF04773"/>
    </source>
</evidence>
<dbReference type="Pfam" id="PF16344">
    <property type="entry name" value="FecR_C"/>
    <property type="match status" value="1"/>
</dbReference>
<keyword evidence="1" id="KW-0812">Transmembrane</keyword>
<reference evidence="4 5" key="2">
    <citation type="journal article" date="2012" name="Stand. Genomic Sci.">
        <title>Complete genome sequence of the facultatively anaerobic, appendaged bacterium Muricauda ruestringensis type strain (B1(T)).</title>
        <authorList>
            <person name="Huntemann M."/>
            <person name="Teshima H."/>
            <person name="Lapidus A."/>
            <person name="Nolan M."/>
            <person name="Lucas S."/>
            <person name="Hammon N."/>
            <person name="Deshpande S."/>
            <person name="Cheng J.F."/>
            <person name="Tapia R."/>
            <person name="Goodwin L.A."/>
            <person name="Pitluck S."/>
            <person name="Liolios K."/>
            <person name="Pagani I."/>
            <person name="Ivanova N."/>
            <person name="Mavromatis K."/>
            <person name="Mikhailova N."/>
            <person name="Pati A."/>
            <person name="Chen A."/>
            <person name="Palaniappan K."/>
            <person name="Land M."/>
            <person name="Hauser L."/>
            <person name="Pan C."/>
            <person name="Brambilla E.M."/>
            <person name="Rohde M."/>
            <person name="Spring S."/>
            <person name="Goker M."/>
            <person name="Detter J.C."/>
            <person name="Bristow J."/>
            <person name="Eisen J.A."/>
            <person name="Markowitz V."/>
            <person name="Hugenholtz P."/>
            <person name="Kyrpides N.C."/>
            <person name="Klenk H.P."/>
            <person name="Woyke T."/>
        </authorList>
    </citation>
    <scope>NUCLEOTIDE SEQUENCE [LARGE SCALE GENOMIC DNA]</scope>
    <source>
        <strain evidence="5">DSM 13258 / LMG 19739 / B1</strain>
    </source>
</reference>
<feature type="transmembrane region" description="Helical" evidence="1">
    <location>
        <begin position="77"/>
        <end position="94"/>
    </location>
</feature>
<organism evidence="4 5">
    <name type="scientific">Allomuricauda ruestringensis (strain DSM 13258 / CIP 107369 / LMG 19739 / B1)</name>
    <name type="common">Muricauda ruestringensis</name>
    <dbReference type="NCBI Taxonomy" id="886377"/>
    <lineage>
        <taxon>Bacteria</taxon>
        <taxon>Pseudomonadati</taxon>
        <taxon>Bacteroidota</taxon>
        <taxon>Flavobacteriia</taxon>
        <taxon>Flavobacteriales</taxon>
        <taxon>Flavobacteriaceae</taxon>
        <taxon>Flagellimonas</taxon>
    </lineage>
</organism>
<dbReference type="eggNOG" id="COG3712">
    <property type="taxonomic scope" value="Bacteria"/>
</dbReference>
<dbReference type="InterPro" id="IPR006860">
    <property type="entry name" value="FecR"/>
</dbReference>
<dbReference type="STRING" id="886377.Murru_3369"/>
<dbReference type="GO" id="GO:0016989">
    <property type="term" value="F:sigma factor antagonist activity"/>
    <property type="evidence" value="ECO:0007669"/>
    <property type="project" value="TreeGrafter"/>
</dbReference>
<name>G2PN35_ALLRU</name>
<feature type="domain" description="Protein FecR C-terminal" evidence="3">
    <location>
        <begin position="313"/>
        <end position="381"/>
    </location>
</feature>
<feature type="domain" description="FecR protein" evidence="2">
    <location>
        <begin position="172"/>
        <end position="269"/>
    </location>
</feature>
<accession>G2PN35</accession>
<dbReference type="PANTHER" id="PTHR30273:SF2">
    <property type="entry name" value="PROTEIN FECR"/>
    <property type="match status" value="1"/>
</dbReference>
<evidence type="ECO:0000313" key="5">
    <source>
        <dbReference type="Proteomes" id="UP000008908"/>
    </source>
</evidence>
<dbReference type="AlphaFoldDB" id="G2PN35"/>
<dbReference type="KEGG" id="mrs:Murru_3369"/>
<sequence length="382" mass="43568">MNQTKVDKLLLKLVENRISEAESKELLDWLKSEENLDYFNEFVEINHYINAKKSFRRKDELFDQIKNTRSKRNYNKVLKYAAVIVGLAVATFVFKDKIITLEEPSTPVAPTIVNNEIQPGKNTAVLTLEDGDSVALGKGADYKTQNLSAKEDQIVYSPKENSIKAVEYNYLTVPRGGQFSLTLSDGTVVWLNSESKLKYPVNFVEGKSRAVYLVYGEAYFDVSSSTEHQGMDFKVYHKKQEIQVLGTQFNIKAYKDELDVLTTLVEGKVSVKHEGQTLEIEPGEQSRLNTKTGAIAVSDIDVFSETSWKRGVFSFKKKPLRDIMRTLSRWYDMEVVFENKSLENKKFKGVLRKNQSIEDVLSVIMSSSLDSYEIKNKTVILK</sequence>
<evidence type="ECO:0000256" key="1">
    <source>
        <dbReference type="SAM" id="Phobius"/>
    </source>
</evidence>
<evidence type="ECO:0000259" key="3">
    <source>
        <dbReference type="Pfam" id="PF16344"/>
    </source>
</evidence>
<dbReference type="InterPro" id="IPR032508">
    <property type="entry name" value="FecR_C"/>
</dbReference>
<evidence type="ECO:0000313" key="4">
    <source>
        <dbReference type="EMBL" id="AEM72383.1"/>
    </source>
</evidence>
<dbReference type="Gene3D" id="2.60.120.1440">
    <property type="match status" value="1"/>
</dbReference>
<dbReference type="Gene3D" id="3.55.50.30">
    <property type="match status" value="1"/>
</dbReference>
<gene>
    <name evidence="4" type="ordered locus">Murru_3369</name>
</gene>
<proteinExistence type="predicted"/>
<dbReference type="InterPro" id="IPR012373">
    <property type="entry name" value="Ferrdict_sens_TM"/>
</dbReference>
<dbReference type="EMBL" id="CP002999">
    <property type="protein sequence ID" value="AEM72383.1"/>
    <property type="molecule type" value="Genomic_DNA"/>
</dbReference>
<keyword evidence="1" id="KW-1133">Transmembrane helix</keyword>
<protein>
    <submittedName>
        <fullName evidence="4">Anti-FecI sigma factor, FecR</fullName>
    </submittedName>
</protein>
<dbReference type="PIRSF" id="PIRSF018266">
    <property type="entry name" value="FecR"/>
    <property type="match status" value="1"/>
</dbReference>
<keyword evidence="5" id="KW-1185">Reference proteome</keyword>
<dbReference type="Proteomes" id="UP000008908">
    <property type="component" value="Chromosome"/>
</dbReference>
<keyword evidence="1" id="KW-0472">Membrane</keyword>